<protein>
    <recommendedName>
        <fullName evidence="2">3-oxoacyl-[acyl-carrier-protein] reductase</fullName>
        <ecNumber evidence="2">1.1.1.100</ecNumber>
    </recommendedName>
</protein>
<name>A0A1B8AB01_FUSPO</name>
<comment type="caution">
    <text evidence="5">The sequence shown here is derived from an EMBL/GenBank/DDBJ whole genome shotgun (WGS) entry which is preliminary data.</text>
</comment>
<dbReference type="InterPro" id="IPR050259">
    <property type="entry name" value="SDR"/>
</dbReference>
<dbReference type="InterPro" id="IPR002347">
    <property type="entry name" value="SDR_fam"/>
</dbReference>
<evidence type="ECO:0000256" key="3">
    <source>
        <dbReference type="ARBA" id="ARBA00048508"/>
    </source>
</evidence>
<gene>
    <name evidence="5" type="ORF">FPOA_09388</name>
</gene>
<accession>A0A1B8AB01</accession>
<dbReference type="PANTHER" id="PTHR42879:SF2">
    <property type="entry name" value="3-OXOACYL-[ACYL-CARRIER-PROTEIN] REDUCTASE FABG"/>
    <property type="match status" value="1"/>
</dbReference>
<dbReference type="EMBL" id="LYXU01000004">
    <property type="protein sequence ID" value="OBS17653.1"/>
    <property type="molecule type" value="Genomic_DNA"/>
</dbReference>
<evidence type="ECO:0000256" key="1">
    <source>
        <dbReference type="ARBA" id="ARBA00006484"/>
    </source>
</evidence>
<dbReference type="PRINTS" id="PR00080">
    <property type="entry name" value="SDRFAMILY"/>
</dbReference>
<keyword evidence="6" id="KW-1185">Reference proteome</keyword>
<dbReference type="OMA" id="IASHITY"/>
<sequence length="317" mass="33824">MAERVAQIASHITYPKGLLAQQTAIITGSGQGIGAEAARLFAQEGAKVVVCDVDSGKLQLLSPWKDLRKHSFEMNKVDHANTSCYRTKANAQRVVEDIARSGGQALAVPGDITDAEYIDQLVKRAAEFGGGEIHIIVNNAGYTWDGVVHKMTDKQWAAMENIHGTAPFQLIRTAAPYFRVKDGKQRNIVGISSTSGVHGNAGQSNYAFFKAGVSGLMKTIAKEWGPAFNVRANTVAFGYIETRLTQAKEAGAFITGPGGEKVQLGVPGRDGKSSFEDIPLRRPGSAEDAAKVVLAVCSPLFSYVTGQVISVTGGRNM</sequence>
<dbReference type="PRINTS" id="PR00081">
    <property type="entry name" value="GDHRDH"/>
</dbReference>
<dbReference type="EC" id="1.1.1.100" evidence="2"/>
<dbReference type="InterPro" id="IPR036291">
    <property type="entry name" value="NAD(P)-bd_dom_sf"/>
</dbReference>
<dbReference type="Pfam" id="PF13561">
    <property type="entry name" value="adh_short_C2"/>
    <property type="match status" value="1"/>
</dbReference>
<evidence type="ECO:0000313" key="6">
    <source>
        <dbReference type="Proteomes" id="UP000091967"/>
    </source>
</evidence>
<reference evidence="5 6" key="1">
    <citation type="submission" date="2016-06" db="EMBL/GenBank/DDBJ databases">
        <title>Living apart together: crosstalk between the core and supernumerary genomes in a fungal plant pathogen.</title>
        <authorList>
            <person name="Vanheule A."/>
            <person name="Audenaert K."/>
            <person name="Warris S."/>
            <person name="Van De Geest H."/>
            <person name="Schijlen E."/>
            <person name="Hofte M."/>
            <person name="De Saeger S."/>
            <person name="Haesaert G."/>
            <person name="Waalwijk C."/>
            <person name="Van Der Lee T."/>
        </authorList>
    </citation>
    <scope>NUCLEOTIDE SEQUENCE [LARGE SCALE GENOMIC DNA]</scope>
    <source>
        <strain evidence="5 6">2516</strain>
    </source>
</reference>
<organism evidence="5 6">
    <name type="scientific">Fusarium poae</name>
    <dbReference type="NCBI Taxonomy" id="36050"/>
    <lineage>
        <taxon>Eukaryota</taxon>
        <taxon>Fungi</taxon>
        <taxon>Dikarya</taxon>
        <taxon>Ascomycota</taxon>
        <taxon>Pezizomycotina</taxon>
        <taxon>Sordariomycetes</taxon>
        <taxon>Hypocreomycetidae</taxon>
        <taxon>Hypocreales</taxon>
        <taxon>Nectriaceae</taxon>
        <taxon>Fusarium</taxon>
    </lineage>
</organism>
<proteinExistence type="inferred from homology"/>
<evidence type="ECO:0000256" key="2">
    <source>
        <dbReference type="ARBA" id="ARBA00012948"/>
    </source>
</evidence>
<dbReference type="SUPFAM" id="SSF51735">
    <property type="entry name" value="NAD(P)-binding Rossmann-fold domains"/>
    <property type="match status" value="1"/>
</dbReference>
<dbReference type="Gene3D" id="3.40.50.720">
    <property type="entry name" value="NAD(P)-binding Rossmann-like Domain"/>
    <property type="match status" value="1"/>
</dbReference>
<dbReference type="Pfam" id="PF00106">
    <property type="entry name" value="adh_short"/>
    <property type="match status" value="1"/>
</dbReference>
<evidence type="ECO:0000256" key="4">
    <source>
        <dbReference type="RuleBase" id="RU000363"/>
    </source>
</evidence>
<dbReference type="AlphaFoldDB" id="A0A1B8AB01"/>
<comment type="catalytic activity">
    <reaction evidence="3">
        <text>a (3R)-hydroxyacyl-[ACP] + NADP(+) = a 3-oxoacyl-[ACP] + NADPH + H(+)</text>
        <dbReference type="Rhea" id="RHEA:17397"/>
        <dbReference type="Rhea" id="RHEA-COMP:9916"/>
        <dbReference type="Rhea" id="RHEA-COMP:9945"/>
        <dbReference type="ChEBI" id="CHEBI:15378"/>
        <dbReference type="ChEBI" id="CHEBI:57783"/>
        <dbReference type="ChEBI" id="CHEBI:58349"/>
        <dbReference type="ChEBI" id="CHEBI:78776"/>
        <dbReference type="ChEBI" id="CHEBI:78827"/>
        <dbReference type="EC" id="1.1.1.100"/>
    </reaction>
</comment>
<comment type="similarity">
    <text evidence="1 4">Belongs to the short-chain dehydrogenases/reductases (SDR) family.</text>
</comment>
<dbReference type="STRING" id="36050.A0A1B8AB01"/>
<dbReference type="GO" id="GO:0004316">
    <property type="term" value="F:3-oxoacyl-[acyl-carrier-protein] reductase (NADPH) activity"/>
    <property type="evidence" value="ECO:0007669"/>
    <property type="project" value="UniProtKB-EC"/>
</dbReference>
<evidence type="ECO:0000313" key="5">
    <source>
        <dbReference type="EMBL" id="OBS17653.1"/>
    </source>
</evidence>
<dbReference type="Proteomes" id="UP000091967">
    <property type="component" value="Unassembled WGS sequence"/>
</dbReference>
<dbReference type="PANTHER" id="PTHR42879">
    <property type="entry name" value="3-OXOACYL-(ACYL-CARRIER-PROTEIN) REDUCTASE"/>
    <property type="match status" value="1"/>
</dbReference>